<sequence>MTLHQQSDYCVVSGGCTVAAAETEQAVKGLSHRISSSILCHSFHEHEPAPVTRHTPANHSAVSGLSVLRLSNTTFLISDLKRSLKGLYVKS</sequence>
<evidence type="ECO:0000313" key="2">
    <source>
        <dbReference type="Proteomes" id="UP000324222"/>
    </source>
</evidence>
<protein>
    <submittedName>
        <fullName evidence="1">Uncharacterized protein</fullName>
    </submittedName>
</protein>
<gene>
    <name evidence="1" type="ORF">E2C01_011272</name>
</gene>
<proteinExistence type="predicted"/>
<organism evidence="1 2">
    <name type="scientific">Portunus trituberculatus</name>
    <name type="common">Swimming crab</name>
    <name type="synonym">Neptunus trituberculatus</name>
    <dbReference type="NCBI Taxonomy" id="210409"/>
    <lineage>
        <taxon>Eukaryota</taxon>
        <taxon>Metazoa</taxon>
        <taxon>Ecdysozoa</taxon>
        <taxon>Arthropoda</taxon>
        <taxon>Crustacea</taxon>
        <taxon>Multicrustacea</taxon>
        <taxon>Malacostraca</taxon>
        <taxon>Eumalacostraca</taxon>
        <taxon>Eucarida</taxon>
        <taxon>Decapoda</taxon>
        <taxon>Pleocyemata</taxon>
        <taxon>Brachyura</taxon>
        <taxon>Eubrachyura</taxon>
        <taxon>Portunoidea</taxon>
        <taxon>Portunidae</taxon>
        <taxon>Portuninae</taxon>
        <taxon>Portunus</taxon>
    </lineage>
</organism>
<dbReference type="EMBL" id="VSRR010000675">
    <property type="protein sequence ID" value="MPC18392.1"/>
    <property type="molecule type" value="Genomic_DNA"/>
</dbReference>
<dbReference type="Proteomes" id="UP000324222">
    <property type="component" value="Unassembled WGS sequence"/>
</dbReference>
<keyword evidence="2" id="KW-1185">Reference proteome</keyword>
<comment type="caution">
    <text evidence="1">The sequence shown here is derived from an EMBL/GenBank/DDBJ whole genome shotgun (WGS) entry which is preliminary data.</text>
</comment>
<dbReference type="AlphaFoldDB" id="A0A5B7DAS1"/>
<name>A0A5B7DAS1_PORTR</name>
<evidence type="ECO:0000313" key="1">
    <source>
        <dbReference type="EMBL" id="MPC18392.1"/>
    </source>
</evidence>
<accession>A0A5B7DAS1</accession>
<reference evidence="1 2" key="1">
    <citation type="submission" date="2019-05" db="EMBL/GenBank/DDBJ databases">
        <title>Another draft genome of Portunus trituberculatus and its Hox gene families provides insights of decapod evolution.</title>
        <authorList>
            <person name="Jeong J.-H."/>
            <person name="Song I."/>
            <person name="Kim S."/>
            <person name="Choi T."/>
            <person name="Kim D."/>
            <person name="Ryu S."/>
            <person name="Kim W."/>
        </authorList>
    </citation>
    <scope>NUCLEOTIDE SEQUENCE [LARGE SCALE GENOMIC DNA]</scope>
    <source>
        <tissue evidence="1">Muscle</tissue>
    </source>
</reference>